<dbReference type="SUPFAM" id="SSF53822">
    <property type="entry name" value="Periplasmic binding protein-like I"/>
    <property type="match status" value="1"/>
</dbReference>
<dbReference type="InterPro" id="IPR028082">
    <property type="entry name" value="Peripla_BP_I"/>
</dbReference>
<protein>
    <submittedName>
        <fullName evidence="5">Ribose transport system substrate-binding protein</fullName>
    </submittedName>
</protein>
<dbReference type="OrthoDB" id="6196975at2"/>
<proteinExistence type="inferred from homology"/>
<evidence type="ECO:0000256" key="3">
    <source>
        <dbReference type="ARBA" id="ARBA00022729"/>
    </source>
</evidence>
<sequence length="322" mass="35352">MSKQKWVIGLVVLLSVFGLALYPFLSSSLAVSRLVDEMGARTNPEDKQSESMKNVVLIAQELDNPFWRMIEEGAKQRAALSNMEIQYVGPIRINAEEQLKLLEKAIASKPDAILAQGMNDPTYNELVSKAMDQGIPVVTVDSDAPSSRRLAYVGTDNLEAGKRMGELVLSHAELEGKIGVIIGSEQAYNQKLRLEGFESVMAEHPNYEVVDVRSSNISRIEAARQAQEMLRTHPDLTAMIGFSAWDAVGVVEALQSEHREVRVFGFDDVEATKRAIAEGKIAASLVQQPREIGATAVAVLQQIFEDKPFPATAFTSTQVILP</sequence>
<evidence type="ECO:0000313" key="5">
    <source>
        <dbReference type="EMBL" id="SMG38370.1"/>
    </source>
</evidence>
<gene>
    <name evidence="5" type="ORF">SAMN06295960_2302</name>
</gene>
<evidence type="ECO:0000256" key="1">
    <source>
        <dbReference type="ARBA" id="ARBA00004196"/>
    </source>
</evidence>
<keyword evidence="3" id="KW-0732">Signal</keyword>
<reference evidence="5 6" key="1">
    <citation type="submission" date="2017-04" db="EMBL/GenBank/DDBJ databases">
        <authorList>
            <person name="Afonso C.L."/>
            <person name="Miller P.J."/>
            <person name="Scott M.A."/>
            <person name="Spackman E."/>
            <person name="Goraichik I."/>
            <person name="Dimitrov K.M."/>
            <person name="Suarez D.L."/>
            <person name="Swayne D.E."/>
        </authorList>
    </citation>
    <scope>NUCLEOTIDE SEQUENCE [LARGE SCALE GENOMIC DNA]</scope>
    <source>
        <strain evidence="5 6">11</strain>
    </source>
</reference>
<dbReference type="AlphaFoldDB" id="A0A1X7KBX8"/>
<dbReference type="EMBL" id="FXAZ01000002">
    <property type="protein sequence ID" value="SMG38370.1"/>
    <property type="molecule type" value="Genomic_DNA"/>
</dbReference>
<dbReference type="RefSeq" id="WP_085494480.1">
    <property type="nucleotide sequence ID" value="NZ_FXAZ01000002.1"/>
</dbReference>
<comment type="subcellular location">
    <subcellularLocation>
        <location evidence="1">Cell envelope</location>
    </subcellularLocation>
</comment>
<dbReference type="PANTHER" id="PTHR46847:SF1">
    <property type="entry name" value="D-ALLOSE-BINDING PERIPLASMIC PROTEIN-RELATED"/>
    <property type="match status" value="1"/>
</dbReference>
<dbReference type="GO" id="GO:0030313">
    <property type="term" value="C:cell envelope"/>
    <property type="evidence" value="ECO:0007669"/>
    <property type="project" value="UniProtKB-SubCell"/>
</dbReference>
<feature type="domain" description="Periplasmic binding protein" evidence="4">
    <location>
        <begin position="56"/>
        <end position="305"/>
    </location>
</feature>
<evidence type="ECO:0000256" key="2">
    <source>
        <dbReference type="ARBA" id="ARBA00007639"/>
    </source>
</evidence>
<dbReference type="InterPro" id="IPR025997">
    <property type="entry name" value="SBP_2_dom"/>
</dbReference>
<dbReference type="GO" id="GO:0030246">
    <property type="term" value="F:carbohydrate binding"/>
    <property type="evidence" value="ECO:0007669"/>
    <property type="project" value="UniProtKB-ARBA"/>
</dbReference>
<dbReference type="Pfam" id="PF13407">
    <property type="entry name" value="Peripla_BP_4"/>
    <property type="match status" value="1"/>
</dbReference>
<dbReference type="Proteomes" id="UP000193834">
    <property type="component" value="Unassembled WGS sequence"/>
</dbReference>
<keyword evidence="6" id="KW-1185">Reference proteome</keyword>
<evidence type="ECO:0000259" key="4">
    <source>
        <dbReference type="Pfam" id="PF13407"/>
    </source>
</evidence>
<organism evidence="5 6">
    <name type="scientific">Paenibacillus aquistagni</name>
    <dbReference type="NCBI Taxonomy" id="1852522"/>
    <lineage>
        <taxon>Bacteria</taxon>
        <taxon>Bacillati</taxon>
        <taxon>Bacillota</taxon>
        <taxon>Bacilli</taxon>
        <taxon>Bacillales</taxon>
        <taxon>Paenibacillaceae</taxon>
        <taxon>Paenibacillus</taxon>
    </lineage>
</organism>
<accession>A0A1X7KBX8</accession>
<dbReference type="CDD" id="cd06314">
    <property type="entry name" value="PBP1_tmGBP"/>
    <property type="match status" value="1"/>
</dbReference>
<evidence type="ECO:0000313" key="6">
    <source>
        <dbReference type="Proteomes" id="UP000193834"/>
    </source>
</evidence>
<name>A0A1X7KBX8_9BACL</name>
<dbReference type="Gene3D" id="3.40.50.2300">
    <property type="match status" value="2"/>
</dbReference>
<dbReference type="STRING" id="1852522.SAMN06295960_2302"/>
<dbReference type="PANTHER" id="PTHR46847">
    <property type="entry name" value="D-ALLOSE-BINDING PERIPLASMIC PROTEIN-RELATED"/>
    <property type="match status" value="1"/>
</dbReference>
<comment type="similarity">
    <text evidence="2">Belongs to the bacterial solute-binding protein 2 family.</text>
</comment>